<dbReference type="InterPro" id="IPR009057">
    <property type="entry name" value="Homeodomain-like_sf"/>
</dbReference>
<evidence type="ECO:0000256" key="4">
    <source>
        <dbReference type="ARBA" id="ARBA00023125"/>
    </source>
</evidence>
<comment type="similarity">
    <text evidence="2">Belongs to the transposase IS30 family.</text>
</comment>
<name>A0A3B0ZCK3_9ZZZZ</name>
<dbReference type="EMBL" id="UOFP01000152">
    <property type="protein sequence ID" value="VAW86690.1"/>
    <property type="molecule type" value="Genomic_DNA"/>
</dbReference>
<evidence type="ECO:0000256" key="1">
    <source>
        <dbReference type="ARBA" id="ARBA00002190"/>
    </source>
</evidence>
<dbReference type="GO" id="GO:0003677">
    <property type="term" value="F:DNA binding"/>
    <property type="evidence" value="ECO:0007669"/>
    <property type="project" value="UniProtKB-KW"/>
</dbReference>
<dbReference type="PANTHER" id="PTHR10948:SF23">
    <property type="entry name" value="TRANSPOSASE INSI FOR INSERTION SEQUENCE ELEMENT IS30A-RELATED"/>
    <property type="match status" value="1"/>
</dbReference>
<dbReference type="InterPro" id="IPR051917">
    <property type="entry name" value="Transposase-Integrase"/>
</dbReference>
<keyword evidence="4" id="KW-0238">DNA-binding</keyword>
<dbReference type="PROSITE" id="PS01043">
    <property type="entry name" value="TRANSPOSASE_IS30"/>
    <property type="match status" value="1"/>
</dbReference>
<keyword evidence="5" id="KW-0233">DNA recombination</keyword>
<evidence type="ECO:0000313" key="7">
    <source>
        <dbReference type="EMBL" id="VAW86690.1"/>
    </source>
</evidence>
<dbReference type="SUPFAM" id="SSF46689">
    <property type="entry name" value="Homeodomain-like"/>
    <property type="match status" value="1"/>
</dbReference>
<dbReference type="SUPFAM" id="SSF53098">
    <property type="entry name" value="Ribonuclease H-like"/>
    <property type="match status" value="1"/>
</dbReference>
<dbReference type="InterPro" id="IPR001584">
    <property type="entry name" value="Integrase_cat-core"/>
</dbReference>
<evidence type="ECO:0000259" key="6">
    <source>
        <dbReference type="PROSITE" id="PS50994"/>
    </source>
</evidence>
<gene>
    <name evidence="7" type="ORF">MNBD_GAMMA18-356</name>
</gene>
<organism evidence="7">
    <name type="scientific">hydrothermal vent metagenome</name>
    <dbReference type="NCBI Taxonomy" id="652676"/>
    <lineage>
        <taxon>unclassified sequences</taxon>
        <taxon>metagenomes</taxon>
        <taxon>ecological metagenomes</taxon>
    </lineage>
</organism>
<protein>
    <submittedName>
        <fullName evidence="7">Mobile element protein</fullName>
    </submittedName>
</protein>
<dbReference type="InterPro" id="IPR036397">
    <property type="entry name" value="RNaseH_sf"/>
</dbReference>
<accession>A0A3B0ZCK3</accession>
<dbReference type="PROSITE" id="PS50994">
    <property type="entry name" value="INTEGRASE"/>
    <property type="match status" value="1"/>
</dbReference>
<sequence>MGYQHLSLEERHYIQIERQEGRSLNKVAQALGRSQSTLSRELARNTGKRGYRHQQAHALTQIRHKEKPKEIKMTPAIKETINVYLKDKWSPEQVCGWLKKEGIVALHHETIYRYILTDKRAGGDLYTHLRHQNKSYRKRYGSAHNRSCHGIPNRVDIDERPKEANNRERVGDWEGDTIIGKNHKGAIVTLDERKSKLRLAMPTGGKKTRHVTDAMLSLFQPLRRFVKTLTFDNGKEFAYHEEVAKALGCDTYFAKPYHSWERGQNENANGLLRQYFPKSMELIDVTKKQVFDAVHKLNSRPRKCLGYKTPYEVFEELTGINQKTLLGYALMT</sequence>
<evidence type="ECO:0000256" key="3">
    <source>
        <dbReference type="ARBA" id="ARBA00022578"/>
    </source>
</evidence>
<keyword evidence="3" id="KW-0815">Transposition</keyword>
<proteinExistence type="inferred from homology"/>
<dbReference type="NCBIfam" id="NF033563">
    <property type="entry name" value="transpos_IS30"/>
    <property type="match status" value="1"/>
</dbReference>
<dbReference type="InterPro" id="IPR025246">
    <property type="entry name" value="IS30-like_HTH"/>
</dbReference>
<dbReference type="GO" id="GO:0015074">
    <property type="term" value="P:DNA integration"/>
    <property type="evidence" value="ECO:0007669"/>
    <property type="project" value="InterPro"/>
</dbReference>
<dbReference type="PANTHER" id="PTHR10948">
    <property type="entry name" value="TRANSPOSASE"/>
    <property type="match status" value="1"/>
</dbReference>
<dbReference type="InterPro" id="IPR001598">
    <property type="entry name" value="Transposase_IS30_CS"/>
</dbReference>
<feature type="domain" description="Integrase catalytic" evidence="6">
    <location>
        <begin position="157"/>
        <end position="318"/>
    </location>
</feature>
<dbReference type="AlphaFoldDB" id="A0A3B0ZCK3"/>
<evidence type="ECO:0000256" key="5">
    <source>
        <dbReference type="ARBA" id="ARBA00023172"/>
    </source>
</evidence>
<dbReference type="Pfam" id="PF13936">
    <property type="entry name" value="HTH_38"/>
    <property type="match status" value="1"/>
</dbReference>
<dbReference type="Gene3D" id="3.30.420.10">
    <property type="entry name" value="Ribonuclease H-like superfamily/Ribonuclease H"/>
    <property type="match status" value="1"/>
</dbReference>
<dbReference type="GO" id="GO:0005829">
    <property type="term" value="C:cytosol"/>
    <property type="evidence" value="ECO:0007669"/>
    <property type="project" value="TreeGrafter"/>
</dbReference>
<dbReference type="InterPro" id="IPR012337">
    <property type="entry name" value="RNaseH-like_sf"/>
</dbReference>
<reference evidence="7" key="1">
    <citation type="submission" date="2018-06" db="EMBL/GenBank/DDBJ databases">
        <authorList>
            <person name="Zhirakovskaya E."/>
        </authorList>
    </citation>
    <scope>NUCLEOTIDE SEQUENCE</scope>
</reference>
<dbReference type="GO" id="GO:0006313">
    <property type="term" value="P:DNA transposition"/>
    <property type="evidence" value="ECO:0007669"/>
    <property type="project" value="InterPro"/>
</dbReference>
<comment type="function">
    <text evidence="1">Required for the transposition of the insertion element.</text>
</comment>
<evidence type="ECO:0000256" key="2">
    <source>
        <dbReference type="ARBA" id="ARBA00006363"/>
    </source>
</evidence>
<dbReference type="InterPro" id="IPR053392">
    <property type="entry name" value="Transposase_IS30-like"/>
</dbReference>
<dbReference type="GO" id="GO:0004803">
    <property type="term" value="F:transposase activity"/>
    <property type="evidence" value="ECO:0007669"/>
    <property type="project" value="InterPro"/>
</dbReference>